<dbReference type="InterPro" id="IPR011989">
    <property type="entry name" value="ARM-like"/>
</dbReference>
<dbReference type="UniPathway" id="UPA00143"/>
<comment type="function">
    <text evidence="5">Functions as an E3 ubiquitin ligase.</text>
</comment>
<dbReference type="SUPFAM" id="SSF48371">
    <property type="entry name" value="ARM repeat"/>
    <property type="match status" value="1"/>
</dbReference>
<proteinExistence type="predicted"/>
<evidence type="ECO:0000256" key="2">
    <source>
        <dbReference type="ARBA" id="ARBA00004906"/>
    </source>
</evidence>
<dbReference type="InterPro" id="IPR016024">
    <property type="entry name" value="ARM-type_fold"/>
</dbReference>
<comment type="catalytic activity">
    <reaction evidence="1 5">
        <text>S-ubiquitinyl-[E2 ubiquitin-conjugating enzyme]-L-cysteine + [acceptor protein]-L-lysine = [E2 ubiquitin-conjugating enzyme]-L-cysteine + N(6)-ubiquitinyl-[acceptor protein]-L-lysine.</text>
        <dbReference type="EC" id="2.3.2.27"/>
    </reaction>
</comment>
<dbReference type="SMART" id="SM00504">
    <property type="entry name" value="Ubox"/>
    <property type="match status" value="1"/>
</dbReference>
<evidence type="ECO:0000256" key="4">
    <source>
        <dbReference type="ARBA" id="ARBA00022786"/>
    </source>
</evidence>
<dbReference type="Pfam" id="PF04564">
    <property type="entry name" value="U-box"/>
    <property type="match status" value="1"/>
</dbReference>
<evidence type="ECO:0000256" key="3">
    <source>
        <dbReference type="ARBA" id="ARBA00022679"/>
    </source>
</evidence>
<reference evidence="7 8" key="1">
    <citation type="submission" date="2020-04" db="EMBL/GenBank/DDBJ databases">
        <title>Plant Genome Project.</title>
        <authorList>
            <person name="Zhang R.-G."/>
        </authorList>
    </citation>
    <scope>NUCLEOTIDE SEQUENCE [LARGE SCALE GENOMIC DNA]</scope>
    <source>
        <strain evidence="7">YNK0</strain>
        <tissue evidence="7">Leaf</tissue>
    </source>
</reference>
<comment type="caution">
    <text evidence="7">The sequence shown here is derived from an EMBL/GenBank/DDBJ whole genome shotgun (WGS) entry which is preliminary data.</text>
</comment>
<dbReference type="InterPro" id="IPR058678">
    <property type="entry name" value="ARM_PUB"/>
</dbReference>
<dbReference type="InterPro" id="IPR013083">
    <property type="entry name" value="Znf_RING/FYVE/PHD"/>
</dbReference>
<dbReference type="InterPro" id="IPR045210">
    <property type="entry name" value="RING-Ubox_PUB"/>
</dbReference>
<evidence type="ECO:0000256" key="5">
    <source>
        <dbReference type="RuleBase" id="RU369093"/>
    </source>
</evidence>
<comment type="pathway">
    <text evidence="2 5">Protein modification; protein ubiquitination.</text>
</comment>
<dbReference type="PROSITE" id="PS51698">
    <property type="entry name" value="U_BOX"/>
    <property type="match status" value="1"/>
</dbReference>
<evidence type="ECO:0000259" key="6">
    <source>
        <dbReference type="PROSITE" id="PS51698"/>
    </source>
</evidence>
<dbReference type="GO" id="GO:0061630">
    <property type="term" value="F:ubiquitin protein ligase activity"/>
    <property type="evidence" value="ECO:0007669"/>
    <property type="project" value="UniProtKB-UniRule"/>
</dbReference>
<dbReference type="EMBL" id="JABCRI010000022">
    <property type="protein sequence ID" value="KAF8379754.1"/>
    <property type="molecule type" value="Genomic_DNA"/>
</dbReference>
<dbReference type="CDD" id="cd16664">
    <property type="entry name" value="RING-Ubox_PUB"/>
    <property type="match status" value="1"/>
</dbReference>
<sequence length="405" mass="45132">MDGSDVPTFFICPISLQIMKDPVTVSTGMTYDRESIQKWLFTYHHSTCPITKQLLTDYNLTPNSILLRLIDSWRIDNVTKSSTVVEATRPASDVSVLLNKLIEEVREPNSQMNSLRKIKSLVQENDDNRTCMEDTDIPSLVASLIMETNPQEISQSINKTVIIEEAMTVLYVLKPSTEILKKLSQDRNGLLIESLSSMIQHESCQVRIQAALLLKSIFEVVDEIYKTELKAELFQGITEILKDHNLDGATRAVLSILMEVMPFGRNRIKAVEAGVVSVLVELLAESNEKRVCEIMLGALEQLCGKAEGRSAFLSHPASVAVVASKILRVSHVANDKGVMVLLMVCRFCKSSGVVKELIEVGGVAKLCMLVQAESSLKTKEKAKEILGFHLKTWNKSHFFPSCYIA</sequence>
<accession>A0A834YEL4</accession>
<dbReference type="GO" id="GO:0016567">
    <property type="term" value="P:protein ubiquitination"/>
    <property type="evidence" value="ECO:0007669"/>
    <property type="project" value="UniProtKB-UniRule"/>
</dbReference>
<dbReference type="InterPro" id="IPR003613">
    <property type="entry name" value="Ubox_domain"/>
</dbReference>
<feature type="domain" description="U-box" evidence="6">
    <location>
        <begin position="5"/>
        <end position="80"/>
    </location>
</feature>
<dbReference type="AlphaFoldDB" id="A0A834YEL4"/>
<keyword evidence="4 5" id="KW-0833">Ubl conjugation pathway</keyword>
<evidence type="ECO:0000313" key="8">
    <source>
        <dbReference type="Proteomes" id="UP000655225"/>
    </source>
</evidence>
<organism evidence="7 8">
    <name type="scientific">Tetracentron sinense</name>
    <name type="common">Spur-leaf</name>
    <dbReference type="NCBI Taxonomy" id="13715"/>
    <lineage>
        <taxon>Eukaryota</taxon>
        <taxon>Viridiplantae</taxon>
        <taxon>Streptophyta</taxon>
        <taxon>Embryophyta</taxon>
        <taxon>Tracheophyta</taxon>
        <taxon>Spermatophyta</taxon>
        <taxon>Magnoliopsida</taxon>
        <taxon>Trochodendrales</taxon>
        <taxon>Trochodendraceae</taxon>
        <taxon>Tetracentron</taxon>
    </lineage>
</organism>
<keyword evidence="8" id="KW-1185">Reference proteome</keyword>
<gene>
    <name evidence="7" type="ORF">HHK36_029203</name>
</gene>
<dbReference type="Gene3D" id="3.30.40.10">
    <property type="entry name" value="Zinc/RING finger domain, C3HC4 (zinc finger)"/>
    <property type="match status" value="1"/>
</dbReference>
<dbReference type="SUPFAM" id="SSF57850">
    <property type="entry name" value="RING/U-box"/>
    <property type="match status" value="1"/>
</dbReference>
<dbReference type="Proteomes" id="UP000655225">
    <property type="component" value="Unassembled WGS sequence"/>
</dbReference>
<keyword evidence="3 5" id="KW-0808">Transferase</keyword>
<dbReference type="OrthoDB" id="10064100at2759"/>
<dbReference type="Gene3D" id="1.25.10.10">
    <property type="entry name" value="Leucine-rich Repeat Variant"/>
    <property type="match status" value="1"/>
</dbReference>
<dbReference type="Pfam" id="PF25598">
    <property type="entry name" value="ARM_PUB"/>
    <property type="match status" value="1"/>
</dbReference>
<evidence type="ECO:0000256" key="1">
    <source>
        <dbReference type="ARBA" id="ARBA00000900"/>
    </source>
</evidence>
<dbReference type="PANTHER" id="PTHR22849:SF164">
    <property type="entry name" value="U-BOX DOMAIN-CONTAINING PROTEIN"/>
    <property type="match status" value="1"/>
</dbReference>
<dbReference type="PANTHER" id="PTHR22849">
    <property type="entry name" value="WDSAM1 PROTEIN"/>
    <property type="match status" value="1"/>
</dbReference>
<dbReference type="EC" id="2.3.2.27" evidence="5"/>
<dbReference type="InterPro" id="IPR045185">
    <property type="entry name" value="PUB22/23/24-like"/>
</dbReference>
<name>A0A834YEL4_TETSI</name>
<protein>
    <recommendedName>
        <fullName evidence="5 6">U-box domain-containing protein</fullName>
        <ecNumber evidence="5">2.3.2.27</ecNumber>
    </recommendedName>
    <alternativeName>
        <fullName evidence="5">RING-type E3 ubiquitin transferase PUB</fullName>
    </alternativeName>
</protein>
<evidence type="ECO:0000313" key="7">
    <source>
        <dbReference type="EMBL" id="KAF8379754.1"/>
    </source>
</evidence>
<dbReference type="OMA" id="VAQEFME"/>